<comment type="caution">
    <text evidence="1">The sequence shown here is derived from an EMBL/GenBank/DDBJ whole genome shotgun (WGS) entry which is preliminary data.</text>
</comment>
<dbReference type="Proteomes" id="UP000030554">
    <property type="component" value="Unassembled WGS sequence"/>
</dbReference>
<organism evidence="1 2">
    <name type="scientific">Gallibacterium anatis 4895</name>
    <dbReference type="NCBI Taxonomy" id="1396510"/>
    <lineage>
        <taxon>Bacteria</taxon>
        <taxon>Pseudomonadati</taxon>
        <taxon>Pseudomonadota</taxon>
        <taxon>Gammaproteobacteria</taxon>
        <taxon>Pasteurellales</taxon>
        <taxon>Pasteurellaceae</taxon>
        <taxon>Gallibacterium</taxon>
    </lineage>
</organism>
<dbReference type="InterPro" id="IPR025528">
    <property type="entry name" value="BrnA_antitoxin"/>
</dbReference>
<proteinExistence type="predicted"/>
<gene>
    <name evidence="1" type="ORF">IO48_10495</name>
</gene>
<dbReference type="RefSeq" id="WP_039087290.1">
    <property type="nucleotide sequence ID" value="NZ_JPJQ01000053.1"/>
</dbReference>
<evidence type="ECO:0000313" key="1">
    <source>
        <dbReference type="EMBL" id="KGQ59797.1"/>
    </source>
</evidence>
<protein>
    <submittedName>
        <fullName evidence="1">Toxin-antitoxin system, antitoxin component</fullName>
    </submittedName>
</protein>
<dbReference type="Pfam" id="PF14384">
    <property type="entry name" value="BrnA_antitoxin"/>
    <property type="match status" value="1"/>
</dbReference>
<name>A0A0A2ZWI6_9PAST</name>
<dbReference type="AlphaFoldDB" id="A0A0A2ZWI6"/>
<evidence type="ECO:0000313" key="2">
    <source>
        <dbReference type="Proteomes" id="UP000030554"/>
    </source>
</evidence>
<reference evidence="1 2" key="1">
    <citation type="submission" date="2014-07" db="EMBL/GenBank/DDBJ databases">
        <title>Chaperone-usher fimbriae in a diverse selection of Gallibacterium genomes.</title>
        <authorList>
            <person name="Kudirkiene E."/>
            <person name="Bager R.J."/>
            <person name="Johnson T.J."/>
            <person name="Bojesen A.M."/>
        </authorList>
    </citation>
    <scope>NUCLEOTIDE SEQUENCE [LARGE SCALE GENOMIC DNA]</scope>
    <source>
        <strain evidence="1 2">4895</strain>
    </source>
</reference>
<sequence>MKMNANQEFNIAETPLTDEQLAQFKPIEQVLPPDQLNMLLTHQAQQKRRGKQKAPTKQATTIRLSPIVLEKFRATGKGWQSRINEVLLNYVEHM</sequence>
<dbReference type="EMBL" id="JPJQ01000053">
    <property type="protein sequence ID" value="KGQ59797.1"/>
    <property type="molecule type" value="Genomic_DNA"/>
</dbReference>
<accession>A0A0A2ZWI6</accession>